<organism evidence="1 2">
    <name type="scientific">Geodermatophilus obscurus</name>
    <dbReference type="NCBI Taxonomy" id="1861"/>
    <lineage>
        <taxon>Bacteria</taxon>
        <taxon>Bacillati</taxon>
        <taxon>Actinomycetota</taxon>
        <taxon>Actinomycetes</taxon>
        <taxon>Geodermatophilales</taxon>
        <taxon>Geodermatophilaceae</taxon>
        <taxon>Geodermatophilus</taxon>
    </lineage>
</organism>
<proteinExistence type="predicted"/>
<gene>
    <name evidence="1" type="ORF">SAMN05660359_00579</name>
</gene>
<dbReference type="RefSeq" id="WP_075012126.1">
    <property type="nucleotide sequence ID" value="NZ_FOWE01000001.1"/>
</dbReference>
<evidence type="ECO:0000313" key="1">
    <source>
        <dbReference type="EMBL" id="SFN90946.1"/>
    </source>
</evidence>
<protein>
    <submittedName>
        <fullName evidence="1">Uncharacterized protein</fullName>
    </submittedName>
</protein>
<dbReference type="Proteomes" id="UP000183642">
    <property type="component" value="Unassembled WGS sequence"/>
</dbReference>
<sequence length="60" mass="6967">MAFDLHRTDGEVIRYDDAARFSFTATGHLVVYDAHGNKTVYSHHSWDRIEEPVPPPRPMR</sequence>
<dbReference type="EMBL" id="FOWE01000001">
    <property type="protein sequence ID" value="SFN90946.1"/>
    <property type="molecule type" value="Genomic_DNA"/>
</dbReference>
<dbReference type="AlphaFoldDB" id="A0A1I5CVR1"/>
<name>A0A1I5CVR1_9ACTN</name>
<keyword evidence="2" id="KW-1185">Reference proteome</keyword>
<evidence type="ECO:0000313" key="2">
    <source>
        <dbReference type="Proteomes" id="UP000183642"/>
    </source>
</evidence>
<accession>A0A1I5CVR1</accession>
<reference evidence="2" key="1">
    <citation type="submission" date="2016-10" db="EMBL/GenBank/DDBJ databases">
        <authorList>
            <person name="Varghese N."/>
            <person name="Submissions S."/>
        </authorList>
    </citation>
    <scope>NUCLEOTIDE SEQUENCE [LARGE SCALE GENOMIC DNA]</scope>
    <source>
        <strain evidence="2">DSM 43161</strain>
    </source>
</reference>
<dbReference type="OrthoDB" id="5192985at2"/>